<dbReference type="Gramene" id="EME31404">
    <property type="protein sequence ID" value="EME31404"/>
    <property type="gene ID" value="Gasu_13680"/>
</dbReference>
<keyword evidence="2" id="KW-0812">Transmembrane</keyword>
<proteinExistence type="predicted"/>
<evidence type="ECO:0000313" key="3">
    <source>
        <dbReference type="EMBL" id="EME31404.1"/>
    </source>
</evidence>
<dbReference type="KEGG" id="gsl:Gasu_13680"/>
<dbReference type="GeneID" id="17090052"/>
<protein>
    <submittedName>
        <fullName evidence="3">Uncharacterized protein</fullName>
    </submittedName>
</protein>
<feature type="transmembrane region" description="Helical" evidence="2">
    <location>
        <begin position="220"/>
        <end position="239"/>
    </location>
</feature>
<keyword evidence="2" id="KW-1133">Transmembrane helix</keyword>
<feature type="compositionally biased region" description="Low complexity" evidence="1">
    <location>
        <begin position="42"/>
        <end position="54"/>
    </location>
</feature>
<sequence>MTSEQLLSISVKERHPPSRRNKPFVSLLGQEEESSRSRSESNSELLARASLSSEVGDSPEGIEASTEQAQRFAYFTENYSASVNQRFQSSGENNATFSAEKPLNTEDSQPVETDELCVLFDVSGSLIREPTVDKPFRIEDVDSIQGIEKYTFSLCDLLTLTRSSLPQQRIAALKAICNVFRSTTDGTLTDDEACSVLEQFQRCNGPSTLIDLLEIPNYMVFYYLLSIVSSLILEVEGYLNHFEERWNTVGLLEEDLQKLKWSSNGTVSENSDSLKNVRSWKKPLIAARLVECFFLSKFLDKLQRFENLSALRNRAYYILALLFVSYIVYYWLQQEGLRCKVAFEIGKVLVKNRKSYDDNFLAKMMTWCLIVLPTSGECLSVVLKLESEKTLYYRIQSLRIVMHLTDGNLVQFDVWCYLKTMIENWKSTDYLIEALPTRECLLLCIEYCKLAKIQNILLDDDASNICPEIFSLLNFLMDYLNGNDDEAIRFYILLVAELFVRLFLGSTPSIRCSLEKRMESLYSYLVSMLNHLQSSCYAGMESVEFVYSQDTEKRAFIFMALRILCLLDRNIHLYFPDIEKLINHAWTTIAKYKDTNKDIFAVSLGIESSKHVYYMVMFLADFHLKCFIDRHAVSELESCLRLVSIVQSLGLFNICKNYYSYVFAPDSLSIAFSSLDEVNILSSFLEAQIGNILEKYREFWWWSVLSYFVHLETFNYDDRRRLVLVLRYFLFLVKQTDVFEPMYPILFYKIMRQILNGTESWHLLVEQELEELIFYLLSYDSYHSCVLYLETADLGSGLVDSLVDMAYRHLFSNDIMASKMTEKSFVLVYGGSA</sequence>
<feature type="region of interest" description="Disordered" evidence="1">
    <location>
        <begin position="1"/>
        <end position="63"/>
    </location>
</feature>
<name>M2Y6D0_GALSU</name>
<dbReference type="AlphaFoldDB" id="M2Y6D0"/>
<evidence type="ECO:0000313" key="4">
    <source>
        <dbReference type="Proteomes" id="UP000030680"/>
    </source>
</evidence>
<dbReference type="OrthoDB" id="10393958at2759"/>
<organism evidence="3 4">
    <name type="scientific">Galdieria sulphuraria</name>
    <name type="common">Red alga</name>
    <dbReference type="NCBI Taxonomy" id="130081"/>
    <lineage>
        <taxon>Eukaryota</taxon>
        <taxon>Rhodophyta</taxon>
        <taxon>Bangiophyceae</taxon>
        <taxon>Galdieriales</taxon>
        <taxon>Galdieriaceae</taxon>
        <taxon>Galdieria</taxon>
    </lineage>
</organism>
<dbReference type="RefSeq" id="XP_005707924.1">
    <property type="nucleotide sequence ID" value="XM_005707867.1"/>
</dbReference>
<accession>M2Y6D0</accession>
<dbReference type="Proteomes" id="UP000030680">
    <property type="component" value="Unassembled WGS sequence"/>
</dbReference>
<keyword evidence="4" id="KW-1185">Reference proteome</keyword>
<reference evidence="4" key="1">
    <citation type="journal article" date="2013" name="Science">
        <title>Gene transfer from bacteria and archaea facilitated evolution of an extremophilic eukaryote.</title>
        <authorList>
            <person name="Schonknecht G."/>
            <person name="Chen W.H."/>
            <person name="Ternes C.M."/>
            <person name="Barbier G.G."/>
            <person name="Shrestha R.P."/>
            <person name="Stanke M."/>
            <person name="Brautigam A."/>
            <person name="Baker B.J."/>
            <person name="Banfield J.F."/>
            <person name="Garavito R.M."/>
            <person name="Carr K."/>
            <person name="Wilkerson C."/>
            <person name="Rensing S.A."/>
            <person name="Gagneul D."/>
            <person name="Dickenson N.E."/>
            <person name="Oesterhelt C."/>
            <person name="Lercher M.J."/>
            <person name="Weber A.P."/>
        </authorList>
    </citation>
    <scope>NUCLEOTIDE SEQUENCE [LARGE SCALE GENOMIC DNA]</scope>
    <source>
        <strain evidence="4">074W</strain>
    </source>
</reference>
<evidence type="ECO:0000256" key="2">
    <source>
        <dbReference type="SAM" id="Phobius"/>
    </source>
</evidence>
<feature type="transmembrane region" description="Helical" evidence="2">
    <location>
        <begin position="314"/>
        <end position="332"/>
    </location>
</feature>
<dbReference type="EMBL" id="KB454492">
    <property type="protein sequence ID" value="EME31404.1"/>
    <property type="molecule type" value="Genomic_DNA"/>
</dbReference>
<evidence type="ECO:0000256" key="1">
    <source>
        <dbReference type="SAM" id="MobiDB-lite"/>
    </source>
</evidence>
<keyword evidence="2" id="KW-0472">Membrane</keyword>
<gene>
    <name evidence="3" type="ORF">Gasu_13680</name>
</gene>